<keyword evidence="1" id="KW-0378">Hydrolase</keyword>
<gene>
    <name evidence="3" type="ORF">BE04_44540</name>
</gene>
<dbReference type="AlphaFoldDB" id="A0A150PFT4"/>
<organism evidence="3 4">
    <name type="scientific">Sorangium cellulosum</name>
    <name type="common">Polyangium cellulosum</name>
    <dbReference type="NCBI Taxonomy" id="56"/>
    <lineage>
        <taxon>Bacteria</taxon>
        <taxon>Pseudomonadati</taxon>
        <taxon>Myxococcota</taxon>
        <taxon>Polyangia</taxon>
        <taxon>Polyangiales</taxon>
        <taxon>Polyangiaceae</taxon>
        <taxon>Sorangium</taxon>
    </lineage>
</organism>
<dbReference type="Gene3D" id="3.40.50.850">
    <property type="entry name" value="Isochorismatase-like"/>
    <property type="match status" value="1"/>
</dbReference>
<dbReference type="GO" id="GO:0016787">
    <property type="term" value="F:hydrolase activity"/>
    <property type="evidence" value="ECO:0007669"/>
    <property type="project" value="UniProtKB-KW"/>
</dbReference>
<evidence type="ECO:0000313" key="3">
    <source>
        <dbReference type="EMBL" id="KYF54546.1"/>
    </source>
</evidence>
<evidence type="ECO:0000256" key="1">
    <source>
        <dbReference type="ARBA" id="ARBA00022801"/>
    </source>
</evidence>
<dbReference type="CDD" id="cd00431">
    <property type="entry name" value="cysteine_hydrolases"/>
    <property type="match status" value="1"/>
</dbReference>
<dbReference type="Proteomes" id="UP000075604">
    <property type="component" value="Unassembled WGS sequence"/>
</dbReference>
<dbReference type="InterPro" id="IPR050272">
    <property type="entry name" value="Isochorismatase-like_hydrls"/>
</dbReference>
<sequence length="187" mass="19618">MRSALIVGDLQVGILNNYPFAKAVVPPVTELLPRARAAGVLVVFVRTAFRANGADLAGEVFAAFHRAGDLFHEGSPGTEVALEVTADDVVVLKRRTSAFAGTDLDLVLRARGVGSIALTGVATSAMVAATFYDASDRGYGLTVLRDGCADPDPAVHELLVNTVFRGRGAEIVTCAEWPARGARTAPR</sequence>
<dbReference type="PANTHER" id="PTHR43540">
    <property type="entry name" value="PEROXYUREIDOACRYLATE/UREIDOACRYLATE AMIDOHYDROLASE-RELATED"/>
    <property type="match status" value="1"/>
</dbReference>
<reference evidence="3 4" key="1">
    <citation type="submission" date="2014-02" db="EMBL/GenBank/DDBJ databases">
        <title>The small core and large imbalanced accessory genome model reveals a collaborative survival strategy of Sorangium cellulosum strains in nature.</title>
        <authorList>
            <person name="Han K."/>
            <person name="Peng R."/>
            <person name="Blom J."/>
            <person name="Li Y.-Z."/>
        </authorList>
    </citation>
    <scope>NUCLEOTIDE SEQUENCE [LARGE SCALE GENOMIC DNA]</scope>
    <source>
        <strain evidence="3 4">So0157-18</strain>
    </source>
</reference>
<evidence type="ECO:0000259" key="2">
    <source>
        <dbReference type="Pfam" id="PF00857"/>
    </source>
</evidence>
<dbReference type="SUPFAM" id="SSF52499">
    <property type="entry name" value="Isochorismatase-like hydrolases"/>
    <property type="match status" value="1"/>
</dbReference>
<dbReference type="PANTHER" id="PTHR43540:SF1">
    <property type="entry name" value="ISOCHORISMATASE HYDROLASE"/>
    <property type="match status" value="1"/>
</dbReference>
<feature type="domain" description="Isochorismatase-like" evidence="2">
    <location>
        <begin position="3"/>
        <end position="175"/>
    </location>
</feature>
<proteinExistence type="predicted"/>
<accession>A0A150PFT4</accession>
<evidence type="ECO:0000313" key="4">
    <source>
        <dbReference type="Proteomes" id="UP000075604"/>
    </source>
</evidence>
<name>A0A150PFT4_SORCE</name>
<dbReference type="InterPro" id="IPR000868">
    <property type="entry name" value="Isochorismatase-like_dom"/>
</dbReference>
<dbReference type="InterPro" id="IPR036380">
    <property type="entry name" value="Isochorismatase-like_sf"/>
</dbReference>
<comment type="caution">
    <text evidence="3">The sequence shown here is derived from an EMBL/GenBank/DDBJ whole genome shotgun (WGS) entry which is preliminary data.</text>
</comment>
<dbReference type="EMBL" id="JELX01002698">
    <property type="protein sequence ID" value="KYF54546.1"/>
    <property type="molecule type" value="Genomic_DNA"/>
</dbReference>
<protein>
    <submittedName>
        <fullName evidence="3">Isochorismatase</fullName>
    </submittedName>
</protein>
<dbReference type="Pfam" id="PF00857">
    <property type="entry name" value="Isochorismatase"/>
    <property type="match status" value="1"/>
</dbReference>